<name>A0A5N5HS35_9ROSA</name>
<dbReference type="AlphaFoldDB" id="A0A5N5HS35"/>
<proteinExistence type="predicted"/>
<protein>
    <submittedName>
        <fullName evidence="1">Lachrymatory-factor synthase-like</fullName>
    </submittedName>
</protein>
<dbReference type="InterPro" id="IPR023393">
    <property type="entry name" value="START-like_dom_sf"/>
</dbReference>
<dbReference type="EMBL" id="SMOL01000148">
    <property type="protein sequence ID" value="KAB2629647.1"/>
    <property type="molecule type" value="Genomic_DNA"/>
</dbReference>
<sequence>MPGSLEVKCSTASAKVGILLGFLNPSKSGEKSVSGSKERLIAVDDADHSLSYEIVESNIGFNSYVATFRIVPRGDIDVPGQPGAIRYCATPPTDPADETTIRWTKEVLLEIDPIKHRLSYVIIDNNLGFKSYVAVMQLVPVNGEDGSTGCKIKW</sequence>
<reference evidence="2" key="2">
    <citation type="submission" date="2019-10" db="EMBL/GenBank/DDBJ databases">
        <title>A de novo genome assembly of a pear dwarfing rootstock.</title>
        <authorList>
            <person name="Wang F."/>
            <person name="Wang J."/>
            <person name="Li S."/>
            <person name="Zhang Y."/>
            <person name="Fang M."/>
            <person name="Ma L."/>
            <person name="Zhao Y."/>
            <person name="Jiang S."/>
        </authorList>
    </citation>
    <scope>NUCLEOTIDE SEQUENCE [LARGE SCALE GENOMIC DNA]</scope>
</reference>
<organism evidence="1 2">
    <name type="scientific">Pyrus ussuriensis x Pyrus communis</name>
    <dbReference type="NCBI Taxonomy" id="2448454"/>
    <lineage>
        <taxon>Eukaryota</taxon>
        <taxon>Viridiplantae</taxon>
        <taxon>Streptophyta</taxon>
        <taxon>Embryophyta</taxon>
        <taxon>Tracheophyta</taxon>
        <taxon>Spermatophyta</taxon>
        <taxon>Magnoliopsida</taxon>
        <taxon>eudicotyledons</taxon>
        <taxon>Gunneridae</taxon>
        <taxon>Pentapetalae</taxon>
        <taxon>rosids</taxon>
        <taxon>fabids</taxon>
        <taxon>Rosales</taxon>
        <taxon>Rosaceae</taxon>
        <taxon>Amygdaloideae</taxon>
        <taxon>Maleae</taxon>
        <taxon>Pyrus</taxon>
    </lineage>
</organism>
<dbReference type="OrthoDB" id="1928994at2759"/>
<evidence type="ECO:0000313" key="2">
    <source>
        <dbReference type="Proteomes" id="UP000327157"/>
    </source>
</evidence>
<dbReference type="InterPro" id="IPR053249">
    <property type="entry name" value="LFS"/>
</dbReference>
<evidence type="ECO:0000313" key="1">
    <source>
        <dbReference type="EMBL" id="KAB2629647.1"/>
    </source>
</evidence>
<comment type="caution">
    <text evidence="1">The sequence shown here is derived from an EMBL/GenBank/DDBJ whole genome shotgun (WGS) entry which is preliminary data.</text>
</comment>
<gene>
    <name evidence="1" type="ORF">D8674_034442</name>
</gene>
<reference evidence="1 2" key="1">
    <citation type="submission" date="2019-09" db="EMBL/GenBank/DDBJ databases">
        <authorList>
            <person name="Ou C."/>
        </authorList>
    </citation>
    <scope>NUCLEOTIDE SEQUENCE [LARGE SCALE GENOMIC DNA]</scope>
    <source>
        <strain evidence="1">S2</strain>
        <tissue evidence="1">Leaf</tissue>
    </source>
</reference>
<dbReference type="PANTHER" id="PTHR33789">
    <property type="entry name" value="LACHRYMATORY-FACTOR SYNTHASE"/>
    <property type="match status" value="1"/>
</dbReference>
<dbReference type="PANTHER" id="PTHR33789:SF11">
    <property type="entry name" value="OS05G0202300 PROTEIN"/>
    <property type="match status" value="1"/>
</dbReference>
<dbReference type="SUPFAM" id="SSF55961">
    <property type="entry name" value="Bet v1-like"/>
    <property type="match status" value="2"/>
</dbReference>
<dbReference type="Proteomes" id="UP000327157">
    <property type="component" value="Chromosome 8"/>
</dbReference>
<keyword evidence="2" id="KW-1185">Reference proteome</keyword>
<reference evidence="1 2" key="3">
    <citation type="submission" date="2019-11" db="EMBL/GenBank/DDBJ databases">
        <title>A de novo genome assembly of a pear dwarfing rootstock.</title>
        <authorList>
            <person name="Wang F."/>
            <person name="Wang J."/>
            <person name="Li S."/>
            <person name="Zhang Y."/>
            <person name="Fang M."/>
            <person name="Ma L."/>
            <person name="Zhao Y."/>
            <person name="Jiang S."/>
        </authorList>
    </citation>
    <scope>NUCLEOTIDE SEQUENCE [LARGE SCALE GENOMIC DNA]</scope>
    <source>
        <strain evidence="1">S2</strain>
        <tissue evidence="1">Leaf</tissue>
    </source>
</reference>
<dbReference type="Gene3D" id="3.30.530.20">
    <property type="match status" value="2"/>
</dbReference>
<accession>A0A5N5HS35</accession>